<protein>
    <submittedName>
        <fullName evidence="3">Putative panusin-like 1</fullName>
    </submittedName>
</protein>
<accession>A0A8J5KDA2</accession>
<evidence type="ECO:0000256" key="2">
    <source>
        <dbReference type="SAM" id="SignalP"/>
    </source>
</evidence>
<evidence type="ECO:0000313" key="3">
    <source>
        <dbReference type="EMBL" id="KAG7170403.1"/>
    </source>
</evidence>
<feature type="region of interest" description="Disordered" evidence="1">
    <location>
        <begin position="51"/>
        <end position="87"/>
    </location>
</feature>
<proteinExistence type="predicted"/>
<comment type="caution">
    <text evidence="3">The sequence shown here is derived from an EMBL/GenBank/DDBJ whole genome shotgun (WGS) entry which is preliminary data.</text>
</comment>
<feature type="signal peptide" evidence="2">
    <location>
        <begin position="1"/>
        <end position="22"/>
    </location>
</feature>
<feature type="compositionally biased region" description="Basic and acidic residues" evidence="1">
    <location>
        <begin position="51"/>
        <end position="62"/>
    </location>
</feature>
<reference evidence="3" key="1">
    <citation type="journal article" date="2021" name="Sci. Adv.">
        <title>The American lobster genome reveals insights on longevity, neural, and immune adaptations.</title>
        <authorList>
            <person name="Polinski J.M."/>
            <person name="Zimin A.V."/>
            <person name="Clark K.F."/>
            <person name="Kohn A.B."/>
            <person name="Sadowski N."/>
            <person name="Timp W."/>
            <person name="Ptitsyn A."/>
            <person name="Khanna P."/>
            <person name="Romanova D.Y."/>
            <person name="Williams P."/>
            <person name="Greenwood S.J."/>
            <person name="Moroz L.L."/>
            <person name="Walt D.R."/>
            <person name="Bodnar A.G."/>
        </authorList>
    </citation>
    <scope>NUCLEOTIDE SEQUENCE</scope>
    <source>
        <strain evidence="3">GMGI-L3</strain>
    </source>
</reference>
<organism evidence="3 4">
    <name type="scientific">Homarus americanus</name>
    <name type="common">American lobster</name>
    <dbReference type="NCBI Taxonomy" id="6706"/>
    <lineage>
        <taxon>Eukaryota</taxon>
        <taxon>Metazoa</taxon>
        <taxon>Ecdysozoa</taxon>
        <taxon>Arthropoda</taxon>
        <taxon>Crustacea</taxon>
        <taxon>Multicrustacea</taxon>
        <taxon>Malacostraca</taxon>
        <taxon>Eumalacostraca</taxon>
        <taxon>Eucarida</taxon>
        <taxon>Decapoda</taxon>
        <taxon>Pleocyemata</taxon>
        <taxon>Astacidea</taxon>
        <taxon>Nephropoidea</taxon>
        <taxon>Nephropidae</taxon>
        <taxon>Homarus</taxon>
    </lineage>
</organism>
<name>A0A8J5KDA2_HOMAM</name>
<feature type="chain" id="PRO_5035232254" evidence="2">
    <location>
        <begin position="23"/>
        <end position="87"/>
    </location>
</feature>
<keyword evidence="4" id="KW-1185">Reference proteome</keyword>
<evidence type="ECO:0000256" key="1">
    <source>
        <dbReference type="SAM" id="MobiDB-lite"/>
    </source>
</evidence>
<keyword evidence="2" id="KW-0732">Signal</keyword>
<dbReference type="AlphaFoldDB" id="A0A8J5KDA2"/>
<gene>
    <name evidence="3" type="primary">panusin-L1</name>
    <name evidence="3" type="ORF">Hamer_G026162</name>
</gene>
<evidence type="ECO:0000313" key="4">
    <source>
        <dbReference type="Proteomes" id="UP000747542"/>
    </source>
</evidence>
<sequence length="87" mass="10089">MNTKTILFLLVLVIVAATVVNAGNFGETFAYEGRIFRLTFVIAMLKYLSGDEKEQGKEERERRWRNKKRIKGRGHGGTREGRRKENM</sequence>
<dbReference type="EMBL" id="JAHLQT010014306">
    <property type="protein sequence ID" value="KAG7170403.1"/>
    <property type="molecule type" value="Genomic_DNA"/>
</dbReference>
<feature type="compositionally biased region" description="Basic and acidic residues" evidence="1">
    <location>
        <begin position="77"/>
        <end position="87"/>
    </location>
</feature>
<feature type="compositionally biased region" description="Basic residues" evidence="1">
    <location>
        <begin position="63"/>
        <end position="76"/>
    </location>
</feature>
<dbReference type="Proteomes" id="UP000747542">
    <property type="component" value="Unassembled WGS sequence"/>
</dbReference>